<dbReference type="GO" id="GO:0030976">
    <property type="term" value="F:thiamine pyrophosphate binding"/>
    <property type="evidence" value="ECO:0007669"/>
    <property type="project" value="TreeGrafter"/>
</dbReference>
<dbReference type="PIRSF" id="PIRSF002825">
    <property type="entry name" value="CfbpA"/>
    <property type="match status" value="1"/>
</dbReference>
<dbReference type="GO" id="GO:0015888">
    <property type="term" value="P:thiamine transport"/>
    <property type="evidence" value="ECO:0007669"/>
    <property type="project" value="TreeGrafter"/>
</dbReference>
<dbReference type="PANTHER" id="PTHR30006">
    <property type="entry name" value="THIAMINE-BINDING PERIPLASMIC PROTEIN-RELATED"/>
    <property type="match status" value="1"/>
</dbReference>
<reference evidence="3" key="1">
    <citation type="submission" date="2024-05" db="EMBL/GenBank/DDBJ databases">
        <title>Herbiconiux sp. A18JL235.</title>
        <authorList>
            <person name="Zhang G."/>
        </authorList>
    </citation>
    <scope>NUCLEOTIDE SEQUENCE</scope>
    <source>
        <strain evidence="3">A18JL235</strain>
    </source>
</reference>
<dbReference type="CDD" id="cd13544">
    <property type="entry name" value="PBP2_Fbp_like_1"/>
    <property type="match status" value="1"/>
</dbReference>
<protein>
    <submittedName>
        <fullName evidence="3">ABC transporter substrate-binding protein</fullName>
    </submittedName>
</protein>
<dbReference type="EMBL" id="CP162511">
    <property type="protein sequence ID" value="XDI05911.1"/>
    <property type="molecule type" value="Genomic_DNA"/>
</dbReference>
<dbReference type="RefSeq" id="WP_368498300.1">
    <property type="nucleotide sequence ID" value="NZ_CP162511.1"/>
</dbReference>
<feature type="signal peptide" evidence="2">
    <location>
        <begin position="1"/>
        <end position="22"/>
    </location>
</feature>
<proteinExistence type="predicted"/>
<dbReference type="SUPFAM" id="SSF53850">
    <property type="entry name" value="Periplasmic binding protein-like II"/>
    <property type="match status" value="1"/>
</dbReference>
<sequence>MRITTKLSAVTVGASLMLTLAACSPPEGQGATTTAPQATGSLNIACSQQEDFCQAITAAFSAATGIDATYVRLGSGEVLARLETTPGEFDVWSGGQAENHLIADDRGFIEPYVSPNAAALAAEYNDTDGVWSGFYTDSVGFCSNKAELDKLGIDAPTSWDDLLDPALKGTVSMPHPATAGVGYMAMFAVDTLNGGAEDETIDYFRQLDENVLQYSKSAASGTELAGRGEVAVAISLDSDCVKAKEAGYSDLVTSYPEEGTGYEVGAVSILKDARNIDGAKAYMDWILSTDAQNLYADVPSYAAPTLADAQQGASVPDQDAVNKVTWDLQKAADSREPLLARFESDVASQTSATE</sequence>
<dbReference type="PANTHER" id="PTHR30006:SF2">
    <property type="entry name" value="ABC TRANSPORTER SUBSTRATE-BINDING PROTEIN"/>
    <property type="match status" value="1"/>
</dbReference>
<keyword evidence="1 2" id="KW-0732">Signal</keyword>
<evidence type="ECO:0000256" key="1">
    <source>
        <dbReference type="ARBA" id="ARBA00022729"/>
    </source>
</evidence>
<feature type="chain" id="PRO_5044322444" evidence="2">
    <location>
        <begin position="23"/>
        <end position="354"/>
    </location>
</feature>
<accession>A0AB39BHQ7</accession>
<dbReference type="InterPro" id="IPR026045">
    <property type="entry name" value="Ferric-bd"/>
</dbReference>
<dbReference type="AlphaFoldDB" id="A0AB39BHQ7"/>
<dbReference type="PROSITE" id="PS51257">
    <property type="entry name" value="PROKAR_LIPOPROTEIN"/>
    <property type="match status" value="1"/>
</dbReference>
<dbReference type="Gene3D" id="3.40.190.10">
    <property type="entry name" value="Periplasmic binding protein-like II"/>
    <property type="match status" value="2"/>
</dbReference>
<dbReference type="GO" id="GO:0030975">
    <property type="term" value="F:thiamine binding"/>
    <property type="evidence" value="ECO:0007669"/>
    <property type="project" value="TreeGrafter"/>
</dbReference>
<name>A0AB39BHQ7_9MICO</name>
<dbReference type="GO" id="GO:0030288">
    <property type="term" value="C:outer membrane-bounded periplasmic space"/>
    <property type="evidence" value="ECO:0007669"/>
    <property type="project" value="TreeGrafter"/>
</dbReference>
<gene>
    <name evidence="3" type="ORF">ABFY20_02100</name>
</gene>
<evidence type="ECO:0000256" key="2">
    <source>
        <dbReference type="SAM" id="SignalP"/>
    </source>
</evidence>
<dbReference type="Pfam" id="PF13343">
    <property type="entry name" value="SBP_bac_6"/>
    <property type="match status" value="1"/>
</dbReference>
<organism evidence="3">
    <name type="scientific">Herbiconiux sp. A18JL235</name>
    <dbReference type="NCBI Taxonomy" id="3152363"/>
    <lineage>
        <taxon>Bacteria</taxon>
        <taxon>Bacillati</taxon>
        <taxon>Actinomycetota</taxon>
        <taxon>Actinomycetes</taxon>
        <taxon>Micrococcales</taxon>
        <taxon>Microbacteriaceae</taxon>
        <taxon>Herbiconiux</taxon>
    </lineage>
</organism>
<evidence type="ECO:0000313" key="3">
    <source>
        <dbReference type="EMBL" id="XDI05911.1"/>
    </source>
</evidence>